<evidence type="ECO:0000313" key="4">
    <source>
        <dbReference type="Proteomes" id="UP000676325"/>
    </source>
</evidence>
<dbReference type="PANTHER" id="PTHR42767:SF1">
    <property type="entry name" value="ENDO-BETA-1,6-GALACTANASE-LIKE DOMAIN-CONTAINING PROTEIN"/>
    <property type="match status" value="1"/>
</dbReference>
<proteinExistence type="predicted"/>
<feature type="signal peptide" evidence="1">
    <location>
        <begin position="1"/>
        <end position="24"/>
    </location>
</feature>
<protein>
    <submittedName>
        <fullName evidence="3">RICIN domain-containing protein</fullName>
    </submittedName>
</protein>
<dbReference type="Pfam" id="PF00652">
    <property type="entry name" value="Ricin_B_lectin"/>
    <property type="match status" value="1"/>
</dbReference>
<dbReference type="GO" id="GO:0004553">
    <property type="term" value="F:hydrolase activity, hydrolyzing O-glycosyl compounds"/>
    <property type="evidence" value="ECO:0007669"/>
    <property type="project" value="InterPro"/>
</dbReference>
<reference evidence="3" key="1">
    <citation type="submission" date="2021-04" db="EMBL/GenBank/DDBJ databases">
        <title>Genome based classification of Actinospica acidithermotolerans sp. nov., an actinobacterium isolated from an Indonesian hot spring.</title>
        <authorList>
            <person name="Kusuma A.B."/>
            <person name="Putra K.E."/>
            <person name="Nafisah S."/>
            <person name="Loh J."/>
            <person name="Nouioui I."/>
            <person name="Goodfellow M."/>
        </authorList>
    </citation>
    <scope>NUCLEOTIDE SEQUENCE</scope>
    <source>
        <strain evidence="3">MGRD01-02</strain>
    </source>
</reference>
<evidence type="ECO:0000259" key="2">
    <source>
        <dbReference type="SMART" id="SM00458"/>
    </source>
</evidence>
<dbReference type="PROSITE" id="PS50231">
    <property type="entry name" value="RICIN_B_LECTIN"/>
    <property type="match status" value="1"/>
</dbReference>
<feature type="chain" id="PRO_5037437142" evidence="1">
    <location>
        <begin position="25"/>
        <end position="629"/>
    </location>
</feature>
<dbReference type="InterPro" id="IPR000772">
    <property type="entry name" value="Ricin_B_lectin"/>
</dbReference>
<dbReference type="InterPro" id="IPR035992">
    <property type="entry name" value="Ricin_B-like_lectins"/>
</dbReference>
<accession>A0A941E5H9</accession>
<dbReference type="Gene3D" id="2.80.10.50">
    <property type="match status" value="1"/>
</dbReference>
<dbReference type="SUPFAM" id="SSF50370">
    <property type="entry name" value="Ricin B-like lectins"/>
    <property type="match status" value="1"/>
</dbReference>
<dbReference type="InterPro" id="IPR013780">
    <property type="entry name" value="Glyco_hydro_b"/>
</dbReference>
<dbReference type="AlphaFoldDB" id="A0A941E5H9"/>
<dbReference type="InterPro" id="IPR039743">
    <property type="entry name" value="6GAL/EXGAL"/>
</dbReference>
<dbReference type="SUPFAM" id="SSF51011">
    <property type="entry name" value="Glycosyl hydrolase domain"/>
    <property type="match status" value="1"/>
</dbReference>
<name>A0A941E5H9_9ACTN</name>
<keyword evidence="1" id="KW-0732">Signal</keyword>
<sequence length="629" mass="64163">MLTAAMLLAAAAGTAAVLPGTAAAASSTAIVTAPAQTVAGFGASGAWWVNDLTNFSSSVQAQVAADLFTASGIDLSQYRYNIGGGGTGVSVAARAPQTFLTTSGTYNWSNDPGGQYFLKAAAADGVPDLIGFVNSAPEEYTTDGKSCAGSISTADDAAYGAYIATIVSHFASAGVTLNQISPMNEPDNSFSGCGQEGMSVPAAERAGVIDAVGSALNSAGLSTKIIADESSQTTQLLSEAPTWLADSSAPGYTAAIAHHTYDNPSDSGLEQVGSLGDVNGKPVWASEICCQISGGGGYGAQYDPTMAGALTLTNYIYTDMSYADDTAFQWWTALSSALGCDPTTSSTCATSVNTNSTAWNDGLLYYDPNYAADGNQTIYPTKRYYALGQYSKYVRPGAVRYGVSGSPSGVQTMAFWNSSASQWDVVATNTNTSATALSLNLNSGTLTSSAAVQTDSSENMASISAPTISGSTISASLPAQSVTTYVLGSSGTPGSGGVSAQELVGNQSGKCLDVPSSSTSNGTQLEIYTCNAGGNQEYTLQSNGEITVYSGSSEKCLDAYNQGKTAGTIVDIYTCNAGSNQLWQVHPDGTITNNESGLCLDAYGQGTSNGTKIDLYTCNGGGNQQWALG</sequence>
<dbReference type="PANTHER" id="PTHR42767">
    <property type="entry name" value="ENDO-BETA-1,6-GALACTANASE"/>
    <property type="match status" value="1"/>
</dbReference>
<dbReference type="Gene3D" id="3.20.20.80">
    <property type="entry name" value="Glycosidases"/>
    <property type="match status" value="1"/>
</dbReference>
<gene>
    <name evidence="3" type="ORF">KDK95_04130</name>
</gene>
<dbReference type="RefSeq" id="WP_212516633.1">
    <property type="nucleotide sequence ID" value="NZ_JAGSOH010000006.1"/>
</dbReference>
<dbReference type="CDD" id="cd23418">
    <property type="entry name" value="beta-trefoil_Ricin_XLN-like"/>
    <property type="match status" value="1"/>
</dbReference>
<dbReference type="SMART" id="SM00458">
    <property type="entry name" value="RICIN"/>
    <property type="match status" value="1"/>
</dbReference>
<dbReference type="Proteomes" id="UP000676325">
    <property type="component" value="Unassembled WGS sequence"/>
</dbReference>
<dbReference type="InterPro" id="IPR017853">
    <property type="entry name" value="GH"/>
</dbReference>
<evidence type="ECO:0000256" key="1">
    <source>
        <dbReference type="SAM" id="SignalP"/>
    </source>
</evidence>
<organism evidence="3 4">
    <name type="scientific">Actinospica acidithermotolerans</name>
    <dbReference type="NCBI Taxonomy" id="2828514"/>
    <lineage>
        <taxon>Bacteria</taxon>
        <taxon>Bacillati</taxon>
        <taxon>Actinomycetota</taxon>
        <taxon>Actinomycetes</taxon>
        <taxon>Catenulisporales</taxon>
        <taxon>Actinospicaceae</taxon>
        <taxon>Actinospica</taxon>
    </lineage>
</organism>
<dbReference type="EMBL" id="JAGSOH010000006">
    <property type="protein sequence ID" value="MBR7825481.1"/>
    <property type="molecule type" value="Genomic_DNA"/>
</dbReference>
<dbReference type="SUPFAM" id="SSF51445">
    <property type="entry name" value="(Trans)glycosidases"/>
    <property type="match status" value="1"/>
</dbReference>
<dbReference type="InterPro" id="IPR039514">
    <property type="entry name" value="6GAL-like"/>
</dbReference>
<dbReference type="Pfam" id="PF14587">
    <property type="entry name" value="Glyco_hydr_30_2"/>
    <property type="match status" value="1"/>
</dbReference>
<dbReference type="Gene3D" id="2.60.40.1180">
    <property type="entry name" value="Golgi alpha-mannosidase II"/>
    <property type="match status" value="1"/>
</dbReference>
<keyword evidence="4" id="KW-1185">Reference proteome</keyword>
<feature type="domain" description="Ricin B lectin" evidence="2">
    <location>
        <begin position="499"/>
        <end position="629"/>
    </location>
</feature>
<comment type="caution">
    <text evidence="3">The sequence shown here is derived from an EMBL/GenBank/DDBJ whole genome shotgun (WGS) entry which is preliminary data.</text>
</comment>
<evidence type="ECO:0000313" key="3">
    <source>
        <dbReference type="EMBL" id="MBR7825481.1"/>
    </source>
</evidence>